<evidence type="ECO:0000256" key="4">
    <source>
        <dbReference type="ARBA" id="ARBA00022692"/>
    </source>
</evidence>
<comment type="caution">
    <text evidence="9">The sequence shown here is derived from an EMBL/GenBank/DDBJ whole genome shotgun (WGS) entry which is preliminary data.</text>
</comment>
<feature type="transmembrane region" description="Helical" evidence="7">
    <location>
        <begin position="285"/>
        <end position="302"/>
    </location>
</feature>
<reference evidence="10" key="1">
    <citation type="journal article" date="2019" name="Int. J. Syst. Evol. Microbiol.">
        <title>The Global Catalogue of Microorganisms (GCM) 10K type strain sequencing project: providing services to taxonomists for standard genome sequencing and annotation.</title>
        <authorList>
            <consortium name="The Broad Institute Genomics Platform"/>
            <consortium name="The Broad Institute Genome Sequencing Center for Infectious Disease"/>
            <person name="Wu L."/>
            <person name="Ma J."/>
        </authorList>
    </citation>
    <scope>NUCLEOTIDE SEQUENCE [LARGE SCALE GENOMIC DNA]</scope>
    <source>
        <strain evidence="10">JCM 17386</strain>
    </source>
</reference>
<evidence type="ECO:0000256" key="3">
    <source>
        <dbReference type="ARBA" id="ARBA00022475"/>
    </source>
</evidence>
<protein>
    <submittedName>
        <fullName evidence="9">MFS transporter</fullName>
    </submittedName>
</protein>
<dbReference type="Pfam" id="PF05977">
    <property type="entry name" value="MFS_3"/>
    <property type="match status" value="1"/>
</dbReference>
<gene>
    <name evidence="9" type="ORF">GCM10022250_14710</name>
</gene>
<feature type="transmembrane region" description="Helical" evidence="7">
    <location>
        <begin position="308"/>
        <end position="331"/>
    </location>
</feature>
<feature type="transmembrane region" description="Helical" evidence="7">
    <location>
        <begin position="371"/>
        <end position="392"/>
    </location>
</feature>
<feature type="transmembrane region" description="Helical" evidence="7">
    <location>
        <begin position="42"/>
        <end position="64"/>
    </location>
</feature>
<evidence type="ECO:0000313" key="9">
    <source>
        <dbReference type="EMBL" id="GAA4127246.1"/>
    </source>
</evidence>
<dbReference type="PROSITE" id="PS50850">
    <property type="entry name" value="MFS"/>
    <property type="match status" value="1"/>
</dbReference>
<proteinExistence type="predicted"/>
<feature type="transmembrane region" description="Helical" evidence="7">
    <location>
        <begin position="343"/>
        <end position="365"/>
    </location>
</feature>
<feature type="transmembrane region" description="Helical" evidence="7">
    <location>
        <begin position="223"/>
        <end position="243"/>
    </location>
</feature>
<feature type="transmembrane region" description="Helical" evidence="7">
    <location>
        <begin position="255"/>
        <end position="273"/>
    </location>
</feature>
<dbReference type="SUPFAM" id="SSF103473">
    <property type="entry name" value="MFS general substrate transporter"/>
    <property type="match status" value="1"/>
</dbReference>
<dbReference type="RefSeq" id="WP_229353196.1">
    <property type="nucleotide sequence ID" value="NZ_BAABAO010000005.1"/>
</dbReference>
<evidence type="ECO:0000313" key="10">
    <source>
        <dbReference type="Proteomes" id="UP001501333"/>
    </source>
</evidence>
<comment type="subcellular location">
    <subcellularLocation>
        <location evidence="1">Cell membrane</location>
        <topology evidence="1">Multi-pass membrane protein</topology>
    </subcellularLocation>
</comment>
<dbReference type="InterPro" id="IPR010290">
    <property type="entry name" value="TM_effector"/>
</dbReference>
<accession>A0ABP7XXC8</accession>
<keyword evidence="3" id="KW-1003">Cell membrane</keyword>
<evidence type="ECO:0000256" key="2">
    <source>
        <dbReference type="ARBA" id="ARBA00022448"/>
    </source>
</evidence>
<evidence type="ECO:0000256" key="5">
    <source>
        <dbReference type="ARBA" id="ARBA00022989"/>
    </source>
</evidence>
<keyword evidence="6 7" id="KW-0472">Membrane</keyword>
<evidence type="ECO:0000256" key="6">
    <source>
        <dbReference type="ARBA" id="ARBA00023136"/>
    </source>
</evidence>
<keyword evidence="4 7" id="KW-0812">Transmembrane</keyword>
<dbReference type="Gene3D" id="1.20.1250.20">
    <property type="entry name" value="MFS general substrate transporter like domains"/>
    <property type="match status" value="1"/>
</dbReference>
<dbReference type="InterPro" id="IPR036259">
    <property type="entry name" value="MFS_trans_sf"/>
</dbReference>
<keyword evidence="5 7" id="KW-1133">Transmembrane helix</keyword>
<feature type="domain" description="Major facilitator superfamily (MFS) profile" evidence="8">
    <location>
        <begin position="216"/>
        <end position="414"/>
    </location>
</feature>
<dbReference type="EMBL" id="BAABAO010000005">
    <property type="protein sequence ID" value="GAA4127246.1"/>
    <property type="molecule type" value="Genomic_DNA"/>
</dbReference>
<dbReference type="Proteomes" id="UP001501333">
    <property type="component" value="Unassembled WGS sequence"/>
</dbReference>
<evidence type="ECO:0000259" key="8">
    <source>
        <dbReference type="PROSITE" id="PS50850"/>
    </source>
</evidence>
<sequence>MFKALKSKNFKLFFYGQSVSVIGTWMQKTAVSWMVYSITGSVFLLGLATFLSMIPSLFLAPLAGSIIGRYDRHKTLLFLQSLAMLQAATLALLIYFKIYNINFILALSLIQGIINAFDMTCRQTMMIDIVNDKEDLPNAVALNSTMNNFARIAGPALAGIILHEYGEDICFIGNFLSYIPVLISLLLMKMTPHIKAENKLNMVDDLLEGLDYVKKETEMARMLMMLTCSSLFVISFNTLMPVFAKDIFSGNAETFSWFESAAGIGSVLSAIYLANLKSAENMSKLMIAASLLLGCSVIVLAISNSITVALICMTLSGIGMMGQTSSINIYIQTHSSVNMRSRSISYFMMAYQGMIPVGSLIIGYVSHSLGVRTTVAIQGIICILSVLVYVYYKKHKETEEDLETCPVPYRNSKN</sequence>
<dbReference type="InterPro" id="IPR020846">
    <property type="entry name" value="MFS_dom"/>
</dbReference>
<keyword evidence="10" id="KW-1185">Reference proteome</keyword>
<dbReference type="PANTHER" id="PTHR23513">
    <property type="entry name" value="INTEGRAL MEMBRANE EFFLUX PROTEIN-RELATED"/>
    <property type="match status" value="1"/>
</dbReference>
<evidence type="ECO:0000256" key="1">
    <source>
        <dbReference type="ARBA" id="ARBA00004651"/>
    </source>
</evidence>
<feature type="transmembrane region" description="Helical" evidence="7">
    <location>
        <begin position="12"/>
        <end position="36"/>
    </location>
</feature>
<evidence type="ECO:0000256" key="7">
    <source>
        <dbReference type="SAM" id="Phobius"/>
    </source>
</evidence>
<dbReference type="PANTHER" id="PTHR23513:SF11">
    <property type="entry name" value="STAPHYLOFERRIN A TRANSPORTER"/>
    <property type="match status" value="1"/>
</dbReference>
<name>A0ABP7XXC8_9FLAO</name>
<organism evidence="9 10">
    <name type="scientific">Flavobacterium chungbukense</name>
    <dbReference type="NCBI Taxonomy" id="877464"/>
    <lineage>
        <taxon>Bacteria</taxon>
        <taxon>Pseudomonadati</taxon>
        <taxon>Bacteroidota</taxon>
        <taxon>Flavobacteriia</taxon>
        <taxon>Flavobacteriales</taxon>
        <taxon>Flavobacteriaceae</taxon>
        <taxon>Flavobacterium</taxon>
    </lineage>
</organism>
<dbReference type="CDD" id="cd06173">
    <property type="entry name" value="MFS_MefA_like"/>
    <property type="match status" value="1"/>
</dbReference>
<keyword evidence="2" id="KW-0813">Transport</keyword>